<evidence type="ECO:0000256" key="4">
    <source>
        <dbReference type="ARBA" id="ARBA00022833"/>
    </source>
</evidence>
<evidence type="ECO:0000256" key="2">
    <source>
        <dbReference type="ARBA" id="ARBA00022475"/>
    </source>
</evidence>
<feature type="binding site" evidence="6">
    <location>
        <position position="505"/>
    </location>
    <ligand>
        <name>Zn(2+)</name>
        <dbReference type="ChEBI" id="CHEBI:29105"/>
    </ligand>
</feature>
<dbReference type="RefSeq" id="WP_377817449.1">
    <property type="nucleotide sequence ID" value="NZ_JBHSLU010000063.1"/>
</dbReference>
<reference evidence="8" key="1">
    <citation type="journal article" date="2019" name="Int. J. Syst. Evol. Microbiol.">
        <title>The Global Catalogue of Microorganisms (GCM) 10K type strain sequencing project: providing services to taxonomists for standard genome sequencing and annotation.</title>
        <authorList>
            <consortium name="The Broad Institute Genomics Platform"/>
            <consortium name="The Broad Institute Genome Sequencing Center for Infectious Disease"/>
            <person name="Wu L."/>
            <person name="Ma J."/>
        </authorList>
    </citation>
    <scope>NUCLEOTIDE SEQUENCE [LARGE SCALE GENOMIC DNA]</scope>
    <source>
        <strain evidence="8">CCUG 43117</strain>
    </source>
</reference>
<evidence type="ECO:0000256" key="5">
    <source>
        <dbReference type="ARBA" id="ARBA00023136"/>
    </source>
</evidence>
<proteinExistence type="inferred from homology"/>
<comment type="subcellular location">
    <subcellularLocation>
        <location evidence="6">Cell membrane</location>
        <topology evidence="6">Peripheral membrane protein</topology>
    </subcellularLocation>
</comment>
<comment type="caution">
    <text evidence="7">The sequence shown here is derived from an EMBL/GenBank/DDBJ whole genome shotgun (WGS) entry which is preliminary data.</text>
</comment>
<dbReference type="PANTHER" id="PTHR38344:SF1">
    <property type="entry name" value="INORGANIC CARBON TRANSPORTER SUBUNIT DABA-RELATED"/>
    <property type="match status" value="1"/>
</dbReference>
<keyword evidence="1 6" id="KW-0813">Transport</keyword>
<keyword evidence="3 6" id="KW-0479">Metal-binding</keyword>
<keyword evidence="5 6" id="KW-0472">Membrane</keyword>
<organism evidence="7 8">
    <name type="scientific">Bosea massiliensis</name>
    <dbReference type="NCBI Taxonomy" id="151419"/>
    <lineage>
        <taxon>Bacteria</taxon>
        <taxon>Pseudomonadati</taxon>
        <taxon>Pseudomonadota</taxon>
        <taxon>Alphaproteobacteria</taxon>
        <taxon>Hyphomicrobiales</taxon>
        <taxon>Boseaceae</taxon>
        <taxon>Bosea</taxon>
    </lineage>
</organism>
<evidence type="ECO:0000313" key="8">
    <source>
        <dbReference type="Proteomes" id="UP001596060"/>
    </source>
</evidence>
<dbReference type="Proteomes" id="UP001596060">
    <property type="component" value="Unassembled WGS sequence"/>
</dbReference>
<protein>
    <recommendedName>
        <fullName evidence="6">Probable inorganic carbon transporter subunit DabA</fullName>
    </recommendedName>
</protein>
<dbReference type="EMBL" id="JBHSLU010000063">
    <property type="protein sequence ID" value="MFC5507343.1"/>
    <property type="molecule type" value="Genomic_DNA"/>
</dbReference>
<dbReference type="InterPro" id="IPR018752">
    <property type="entry name" value="DabA"/>
</dbReference>
<evidence type="ECO:0000256" key="1">
    <source>
        <dbReference type="ARBA" id="ARBA00022448"/>
    </source>
</evidence>
<dbReference type="Pfam" id="PF10070">
    <property type="entry name" value="DabA"/>
    <property type="match status" value="1"/>
</dbReference>
<comment type="subunit">
    <text evidence="6">Forms a complex with DabB.</text>
</comment>
<gene>
    <name evidence="6" type="primary">dabA</name>
    <name evidence="7" type="ORF">ACFPN9_19050</name>
</gene>
<evidence type="ECO:0000256" key="6">
    <source>
        <dbReference type="HAMAP-Rule" id="MF_01871"/>
    </source>
</evidence>
<feature type="binding site" evidence="6">
    <location>
        <position position="332"/>
    </location>
    <ligand>
        <name>Zn(2+)</name>
        <dbReference type="ChEBI" id="CHEBI:29105"/>
    </ligand>
</feature>
<keyword evidence="4 6" id="KW-0862">Zinc</keyword>
<accession>A0ABW0P593</accession>
<name>A0ABW0P593_9HYPH</name>
<sequence>MTAQPGQDALQAALMAQADRAARIIPPLWPLSASVAVNPFLGLAGETLAGAAARLGRAGGIPVTMPRSFYRERWRAGEITPADLAEVIAERPGAPGHAVVEAALSENPAPAAPIPTVAALCAEATGVDWPGFIADRIGAWASGHFDLGQAMWPKTQAAGAYESWRAFATQDLSPEIAGLKGFCLRISREPLGAPAAIRRACLALGLPQAAAESYFTALLTGLGGWAQYARHLQWQAERDGGTDQTITDLLAIALAFEAALHAQFGRQIAEAWRQAIDAHAAPVEPSDDQIIDALLQEAYDRAAQRRFFAAWQPAAAKAAPARPSVQAAFCIDVRSEIIRRALESLDPGVETLGFAGFFGIGVSHRRLGSVGGEARLPVLLKPGLGSFTCDAPGEAAEEKVRIGARAKRAWGRFKRAAVSSFAFVEASGPLYLWKLFHDSVTADHRPESDRTAPRLDATLTVAQRTEMAAAVLRGMSLTSGFARLVLLAGHGARLVNNAHASALQCGACGGFPGDVNARLLAGLLNEADVRAGLAGQGIEVPADTRFVAGLHDTVSDEITLFDRETVPPSHAADLAKLDALLASAGRLARTERALRLPGAAGEGDVARRGRDWAQVRPEWGLAGCKAFIAAPRRHTAGASLAGRAFLHSYDWRADTEFKVLELILTAPVVVASWISLQYYGSAVAPAAFGAGNKLLHNVVGGIGVFEGNGGLLRGGLPWQSVHDGERLMHEPLRLSVVVAAPREAILGILAKHPDLRALFDQGWLALFAMDDSGQVSARYRAGDGWIDIASTPGPAALAA</sequence>
<dbReference type="PANTHER" id="PTHR38344">
    <property type="entry name" value="UPF0753 PROTEIN AQ_863"/>
    <property type="match status" value="1"/>
</dbReference>
<evidence type="ECO:0000313" key="7">
    <source>
        <dbReference type="EMBL" id="MFC5507343.1"/>
    </source>
</evidence>
<dbReference type="HAMAP" id="MF_01871">
    <property type="entry name" value="DabA"/>
    <property type="match status" value="1"/>
</dbReference>
<feature type="binding site" evidence="6">
    <location>
        <position position="490"/>
    </location>
    <ligand>
        <name>Zn(2+)</name>
        <dbReference type="ChEBI" id="CHEBI:29105"/>
    </ligand>
</feature>
<keyword evidence="8" id="KW-1185">Reference proteome</keyword>
<keyword evidence="2 6" id="KW-1003">Cell membrane</keyword>
<comment type="cofactor">
    <cofactor evidence="6">
        <name>Zn(2+)</name>
        <dbReference type="ChEBI" id="CHEBI:29105"/>
    </cofactor>
</comment>
<evidence type="ECO:0000256" key="3">
    <source>
        <dbReference type="ARBA" id="ARBA00022723"/>
    </source>
</evidence>
<comment type="function">
    <text evidence="6">Part of an energy-coupled inorganic carbon pump.</text>
</comment>
<feature type="binding site" evidence="6">
    <location>
        <position position="330"/>
    </location>
    <ligand>
        <name>Zn(2+)</name>
        <dbReference type="ChEBI" id="CHEBI:29105"/>
    </ligand>
</feature>
<comment type="similarity">
    <text evidence="6">Belongs to the inorganic carbon transporter (TC 9.A.2) DabA family.</text>
</comment>